<dbReference type="Pfam" id="PF04871">
    <property type="entry name" value="Uso1_p115_C"/>
    <property type="match status" value="1"/>
</dbReference>
<feature type="compositionally biased region" description="Acidic residues" evidence="1">
    <location>
        <begin position="26"/>
        <end position="37"/>
    </location>
</feature>
<evidence type="ECO:0000313" key="3">
    <source>
        <dbReference type="EMBL" id="CCO30208.1"/>
    </source>
</evidence>
<feature type="region of interest" description="Disordered" evidence="1">
    <location>
        <begin position="1"/>
        <end position="37"/>
    </location>
</feature>
<dbReference type="GO" id="GO:0006888">
    <property type="term" value="P:endoplasmic reticulum to Golgi vesicle-mediated transport"/>
    <property type="evidence" value="ECO:0007669"/>
    <property type="project" value="TreeGrafter"/>
</dbReference>
<dbReference type="InterPro" id="IPR006955">
    <property type="entry name" value="Uso1_p115_C"/>
</dbReference>
<dbReference type="Gene3D" id="1.25.10.10">
    <property type="entry name" value="Leucine-rich Repeat Variant"/>
    <property type="match status" value="1"/>
</dbReference>
<dbReference type="Proteomes" id="UP000012065">
    <property type="component" value="Unassembled WGS sequence"/>
</dbReference>
<dbReference type="GO" id="GO:0012507">
    <property type="term" value="C:ER to Golgi transport vesicle membrane"/>
    <property type="evidence" value="ECO:0007669"/>
    <property type="project" value="TreeGrafter"/>
</dbReference>
<dbReference type="AlphaFoldDB" id="M5BR26"/>
<dbReference type="GO" id="GO:0005795">
    <property type="term" value="C:Golgi stack"/>
    <property type="evidence" value="ECO:0007669"/>
    <property type="project" value="TreeGrafter"/>
</dbReference>
<dbReference type="InterPro" id="IPR011989">
    <property type="entry name" value="ARM-like"/>
</dbReference>
<feature type="region of interest" description="Disordered" evidence="1">
    <location>
        <begin position="129"/>
        <end position="229"/>
    </location>
</feature>
<dbReference type="GO" id="GO:0005783">
    <property type="term" value="C:endoplasmic reticulum"/>
    <property type="evidence" value="ECO:0007669"/>
    <property type="project" value="TreeGrafter"/>
</dbReference>
<dbReference type="PANTHER" id="PTHR10013">
    <property type="entry name" value="GENERAL VESICULAR TRANSPORT FACTOR P115"/>
    <property type="match status" value="1"/>
</dbReference>
<proteinExistence type="predicted"/>
<dbReference type="GO" id="GO:0006886">
    <property type="term" value="P:intracellular protein transport"/>
    <property type="evidence" value="ECO:0007669"/>
    <property type="project" value="InterPro"/>
</dbReference>
<feature type="compositionally biased region" description="Basic and acidic residues" evidence="1">
    <location>
        <begin position="129"/>
        <end position="159"/>
    </location>
</feature>
<organism evidence="3 4">
    <name type="scientific">Thanatephorus cucumeris (strain AG1-IB / isolate 7/3/14)</name>
    <name type="common">Lettuce bottom rot fungus</name>
    <name type="synonym">Rhizoctonia solani</name>
    <dbReference type="NCBI Taxonomy" id="1108050"/>
    <lineage>
        <taxon>Eukaryota</taxon>
        <taxon>Fungi</taxon>
        <taxon>Dikarya</taxon>
        <taxon>Basidiomycota</taxon>
        <taxon>Agaricomycotina</taxon>
        <taxon>Agaricomycetes</taxon>
        <taxon>Cantharellales</taxon>
        <taxon>Ceratobasidiaceae</taxon>
        <taxon>Rhizoctonia</taxon>
        <taxon>Rhizoctonia solani AG-1</taxon>
    </lineage>
</organism>
<name>M5BR26_THACB</name>
<evidence type="ECO:0000259" key="2">
    <source>
        <dbReference type="Pfam" id="PF04871"/>
    </source>
</evidence>
<feature type="compositionally biased region" description="Basic and acidic residues" evidence="1">
    <location>
        <begin position="176"/>
        <end position="188"/>
    </location>
</feature>
<dbReference type="PANTHER" id="PTHR10013:SF0">
    <property type="entry name" value="GENERAL VESICULAR TRANSPORT FACTOR P115"/>
    <property type="match status" value="1"/>
</dbReference>
<evidence type="ECO:0000313" key="4">
    <source>
        <dbReference type="Proteomes" id="UP000012065"/>
    </source>
</evidence>
<gene>
    <name evidence="3" type="ORF">BN14_04232</name>
</gene>
<reference evidence="3 4" key="1">
    <citation type="journal article" date="2013" name="J. Biotechnol.">
        <title>Establishment and interpretation of the genome sequence of the phytopathogenic fungus Rhizoctonia solani AG1-IB isolate 7/3/14.</title>
        <authorList>
            <person name="Wibberg D.W."/>
            <person name="Jelonek L.J."/>
            <person name="Rupp O.R."/>
            <person name="Hennig M.H."/>
            <person name="Eikmeyer F.E."/>
            <person name="Goesmann A.G."/>
            <person name="Hartmann A.H."/>
            <person name="Borriss R.B."/>
            <person name="Grosch R.G."/>
            <person name="Puehler A.P."/>
            <person name="Schlueter A.S."/>
        </authorList>
    </citation>
    <scope>NUCLEOTIDE SEQUENCE [LARGE SCALE GENOMIC DNA]</scope>
    <source>
        <strain evidence="4">AG1-IB / isolate 7/3/14</strain>
    </source>
</reference>
<accession>M5BR26</accession>
<dbReference type="EMBL" id="CAOJ01006083">
    <property type="protein sequence ID" value="CCO30208.1"/>
    <property type="molecule type" value="Genomic_DNA"/>
</dbReference>
<feature type="compositionally biased region" description="Acidic residues" evidence="1">
    <location>
        <begin position="219"/>
        <end position="229"/>
    </location>
</feature>
<dbReference type="GO" id="GO:0061025">
    <property type="term" value="P:membrane fusion"/>
    <property type="evidence" value="ECO:0007669"/>
    <property type="project" value="TreeGrafter"/>
</dbReference>
<comment type="caution">
    <text evidence="3">The sequence shown here is derived from an EMBL/GenBank/DDBJ whole genome shotgun (WGS) entry which is preliminary data.</text>
</comment>
<dbReference type="InterPro" id="IPR024095">
    <property type="entry name" value="Vesicle_P115"/>
</dbReference>
<dbReference type="HOGENOM" id="CLU_1210504_0_0_1"/>
<sequence length="229" mass="25664">MARVREDERFKAIGPDSPVIPAGLGLEDEPQPEEDGEVVGGDVWLDWGFVEFWKGNAYTIQRAITVDPDAAASNASMNEETAELIRSLKETIRAQAGELESLTEQLGKLTKERDELVKGCSNAGGDVEKVKKQLEEERAEHASKLEQMRKEREEERESHASQIAALTEKVADTTTELDKVRAQKTDSEKEQEDLLVFLEELSSKRKKDKARMKEKGMDVSEDEDAEGDE</sequence>
<dbReference type="GO" id="GO:0048211">
    <property type="term" value="P:Golgi vesicle docking"/>
    <property type="evidence" value="ECO:0007669"/>
    <property type="project" value="TreeGrafter"/>
</dbReference>
<feature type="compositionally biased region" description="Basic and acidic residues" evidence="1">
    <location>
        <begin position="1"/>
        <end position="11"/>
    </location>
</feature>
<evidence type="ECO:0000256" key="1">
    <source>
        <dbReference type="SAM" id="MobiDB-lite"/>
    </source>
</evidence>
<feature type="domain" description="Uso1/p115-like vesicle tethering protein C-terminal" evidence="2">
    <location>
        <begin position="126"/>
        <end position="229"/>
    </location>
</feature>
<protein>
    <recommendedName>
        <fullName evidence="2">Uso1/p115-like vesicle tethering protein C-terminal domain-containing protein</fullName>
    </recommendedName>
</protein>